<feature type="transmembrane region" description="Helical" evidence="1">
    <location>
        <begin position="20"/>
        <end position="38"/>
    </location>
</feature>
<evidence type="ECO:0008006" key="4">
    <source>
        <dbReference type="Google" id="ProtNLM"/>
    </source>
</evidence>
<organism evidence="2 3">
    <name type="scientific">Actibacterium pelagium</name>
    <dbReference type="NCBI Taxonomy" id="2029103"/>
    <lineage>
        <taxon>Bacteria</taxon>
        <taxon>Pseudomonadati</taxon>
        <taxon>Pseudomonadota</taxon>
        <taxon>Alphaproteobacteria</taxon>
        <taxon>Rhodobacterales</taxon>
        <taxon>Roseobacteraceae</taxon>
        <taxon>Actibacterium</taxon>
    </lineage>
</organism>
<evidence type="ECO:0000256" key="1">
    <source>
        <dbReference type="SAM" id="Phobius"/>
    </source>
</evidence>
<proteinExistence type="predicted"/>
<comment type="caution">
    <text evidence="2">The sequence shown here is derived from an EMBL/GenBank/DDBJ whole genome shotgun (WGS) entry which is preliminary data.</text>
</comment>
<reference evidence="2" key="1">
    <citation type="journal article" date="2014" name="Int. J. Syst. Evol. Microbiol.">
        <title>Complete genome sequence of Corynebacterium casei LMG S-19264T (=DSM 44701T), isolated from a smear-ripened cheese.</title>
        <authorList>
            <consortium name="US DOE Joint Genome Institute (JGI-PGF)"/>
            <person name="Walter F."/>
            <person name="Albersmeier A."/>
            <person name="Kalinowski J."/>
            <person name="Ruckert C."/>
        </authorList>
    </citation>
    <scope>NUCLEOTIDE SEQUENCE</scope>
    <source>
        <strain evidence="2">CGMCC 1.16012</strain>
    </source>
</reference>
<accession>A0A917EIP0</accession>
<dbReference type="EMBL" id="BMKN01000002">
    <property type="protein sequence ID" value="GGE49524.1"/>
    <property type="molecule type" value="Genomic_DNA"/>
</dbReference>
<name>A0A917EIP0_9RHOB</name>
<dbReference type="RefSeq" id="WP_373286802.1">
    <property type="nucleotide sequence ID" value="NZ_BMKN01000002.1"/>
</dbReference>
<evidence type="ECO:0000313" key="3">
    <source>
        <dbReference type="Proteomes" id="UP000606730"/>
    </source>
</evidence>
<keyword evidence="1" id="KW-0812">Transmembrane</keyword>
<reference evidence="2" key="2">
    <citation type="submission" date="2020-09" db="EMBL/GenBank/DDBJ databases">
        <authorList>
            <person name="Sun Q."/>
            <person name="Zhou Y."/>
        </authorList>
    </citation>
    <scope>NUCLEOTIDE SEQUENCE</scope>
    <source>
        <strain evidence="2">CGMCC 1.16012</strain>
    </source>
</reference>
<evidence type="ECO:0000313" key="2">
    <source>
        <dbReference type="EMBL" id="GGE49524.1"/>
    </source>
</evidence>
<sequence>MIRNFKRFLNDESGAVTVDWVVLTAAIVGLGIVVIAVVSGGTNGLSEKINSTLAAMGVGEAVAAASSAFERGSLLGTFFQNPDTQEFYQDIHASNVEIYGAEAYAAQLGDDMQSAIIDLEAGGNGGYGDSVDYYGLGVEAMSNAGHDVSGLAEQYDQYYSACAASTACSGGVS</sequence>
<protein>
    <recommendedName>
        <fullName evidence="4">Flp pilus assembly protein, pilin Flp</fullName>
    </recommendedName>
</protein>
<keyword evidence="1" id="KW-1133">Transmembrane helix</keyword>
<gene>
    <name evidence="2" type="ORF">GCM10011517_16680</name>
</gene>
<keyword evidence="1" id="KW-0472">Membrane</keyword>
<keyword evidence="3" id="KW-1185">Reference proteome</keyword>
<dbReference type="AlphaFoldDB" id="A0A917EIP0"/>
<dbReference type="Proteomes" id="UP000606730">
    <property type="component" value="Unassembled WGS sequence"/>
</dbReference>